<accession>R3THN4</accession>
<dbReference type="HOGENOM" id="CLU_1600181_0_0_9"/>
<organism evidence="2 3">
    <name type="scientific">Enterococcus phoeniculicola ATCC BAA-412</name>
    <dbReference type="NCBI Taxonomy" id="1158610"/>
    <lineage>
        <taxon>Bacteria</taxon>
        <taxon>Bacillati</taxon>
        <taxon>Bacillota</taxon>
        <taxon>Bacilli</taxon>
        <taxon>Lactobacillales</taxon>
        <taxon>Enterococcaceae</taxon>
        <taxon>Enterococcus</taxon>
    </lineage>
</organism>
<comment type="caution">
    <text evidence="2">The sequence shown here is derived from an EMBL/GenBank/DDBJ whole genome shotgun (WGS) entry which is preliminary data.</text>
</comment>
<reference evidence="2 3" key="1">
    <citation type="submission" date="2013-02" db="EMBL/GenBank/DDBJ databases">
        <title>The Genome Sequence of Enterococcus phoeniculicola BAA-412.</title>
        <authorList>
            <consortium name="The Broad Institute Genome Sequencing Platform"/>
            <consortium name="The Broad Institute Genome Sequencing Center for Infectious Disease"/>
            <person name="Earl A.M."/>
            <person name="Gilmore M.S."/>
            <person name="Lebreton F."/>
            <person name="Walker B."/>
            <person name="Young S.K."/>
            <person name="Zeng Q."/>
            <person name="Gargeya S."/>
            <person name="Fitzgerald M."/>
            <person name="Haas B."/>
            <person name="Abouelleil A."/>
            <person name="Alvarado L."/>
            <person name="Arachchi H.M."/>
            <person name="Berlin A.M."/>
            <person name="Chapman S.B."/>
            <person name="Dewar J."/>
            <person name="Goldberg J."/>
            <person name="Griggs A."/>
            <person name="Gujja S."/>
            <person name="Hansen M."/>
            <person name="Howarth C."/>
            <person name="Imamovic A."/>
            <person name="Larimer J."/>
            <person name="McCowan C."/>
            <person name="Murphy C."/>
            <person name="Neiman D."/>
            <person name="Pearson M."/>
            <person name="Priest M."/>
            <person name="Roberts A."/>
            <person name="Saif S."/>
            <person name="Shea T."/>
            <person name="Sisk P."/>
            <person name="Sykes S."/>
            <person name="Wortman J."/>
            <person name="Nusbaum C."/>
            <person name="Birren B."/>
        </authorList>
    </citation>
    <scope>NUCLEOTIDE SEQUENCE [LARGE SCALE GENOMIC DNA]</scope>
    <source>
        <strain evidence="2 3">ATCC BAA-412</strain>
    </source>
</reference>
<evidence type="ECO:0000313" key="2">
    <source>
        <dbReference type="EMBL" id="EOL40593.1"/>
    </source>
</evidence>
<keyword evidence="3" id="KW-1185">Reference proteome</keyword>
<feature type="transmembrane region" description="Helical" evidence="1">
    <location>
        <begin position="66"/>
        <end position="86"/>
    </location>
</feature>
<protein>
    <submittedName>
        <fullName evidence="2">Uncharacterized protein</fullName>
    </submittedName>
</protein>
<evidence type="ECO:0000313" key="3">
    <source>
        <dbReference type="Proteomes" id="UP000013785"/>
    </source>
</evidence>
<dbReference type="Proteomes" id="UP000013785">
    <property type="component" value="Unassembled WGS sequence"/>
</dbReference>
<dbReference type="PATRIC" id="fig|1158610.3.peg.3551"/>
<keyword evidence="1" id="KW-1133">Transmembrane helix</keyword>
<keyword evidence="1" id="KW-0472">Membrane</keyword>
<name>R3THN4_9ENTE</name>
<proteinExistence type="predicted"/>
<gene>
    <name evidence="2" type="ORF">UC3_03551</name>
</gene>
<feature type="transmembrane region" description="Helical" evidence="1">
    <location>
        <begin position="35"/>
        <end position="54"/>
    </location>
</feature>
<keyword evidence="1" id="KW-0812">Transmembrane</keyword>
<dbReference type="RefSeq" id="WP_010770181.1">
    <property type="nucleotide sequence ID" value="NZ_ASWE01000001.1"/>
</dbReference>
<dbReference type="AlphaFoldDB" id="R3THN4"/>
<dbReference type="EMBL" id="AJAT01000023">
    <property type="protein sequence ID" value="EOL40593.1"/>
    <property type="molecule type" value="Genomic_DNA"/>
</dbReference>
<sequence>MKVFRRSKAAIFLLFFTLLFAISFLLTVFQMKIFVGYDLLPISLFGVVISSLAIRWPHFSEKKKTGIVLFTSIVSIFLFFLLLILGPEYRSVTEPKSNRTFVAEINSSLLLRGTIQAYEQKGLILVPIEEGFYEGDISLDKPNVFISDNRIVFSFTFGQPVFSVPN</sequence>
<evidence type="ECO:0000256" key="1">
    <source>
        <dbReference type="SAM" id="Phobius"/>
    </source>
</evidence>